<accession>A0ACC1SFZ4</accession>
<sequence>MDQAAQQKKDVSYAAVAATAWIVWDTLTNIDVEVEYIWKLPNAPWMKIAYLFIRYVTILHAGAVLTLDVGAVRFPGTACRIWLAEEGIYMEVLALAVEVLLVLRLYVLFNQNKVVLWAMSTAFVAEIACMAAAIGKTVPAATFNENCQILWTPSFFMVYWLSSLIFETFLFGLTLVAFVRHVKDIHRKHSILFVFFRDGTWAFALIFVCMLLNTLMYKLNANPLAGMGYYWDLSVMSFAGAHILLNIRRLGVPDGPSGVGTTLPTMQFELSDIPTAVDTAHFSSTATV</sequence>
<keyword evidence="2" id="KW-1185">Reference proteome</keyword>
<evidence type="ECO:0000313" key="2">
    <source>
        <dbReference type="Proteomes" id="UP001148662"/>
    </source>
</evidence>
<name>A0ACC1SFZ4_9APHY</name>
<protein>
    <submittedName>
        <fullName evidence="1">Uncharacterized protein</fullName>
    </submittedName>
</protein>
<comment type="caution">
    <text evidence="1">The sequence shown here is derived from an EMBL/GenBank/DDBJ whole genome shotgun (WGS) entry which is preliminary data.</text>
</comment>
<gene>
    <name evidence="1" type="ORF">NM688_g6442</name>
</gene>
<proteinExistence type="predicted"/>
<organism evidence="1 2">
    <name type="scientific">Phlebia brevispora</name>
    <dbReference type="NCBI Taxonomy" id="194682"/>
    <lineage>
        <taxon>Eukaryota</taxon>
        <taxon>Fungi</taxon>
        <taxon>Dikarya</taxon>
        <taxon>Basidiomycota</taxon>
        <taxon>Agaricomycotina</taxon>
        <taxon>Agaricomycetes</taxon>
        <taxon>Polyporales</taxon>
        <taxon>Meruliaceae</taxon>
        <taxon>Phlebia</taxon>
    </lineage>
</organism>
<reference evidence="1" key="1">
    <citation type="submission" date="2022-07" db="EMBL/GenBank/DDBJ databases">
        <title>Genome Sequence of Phlebia brevispora.</title>
        <authorList>
            <person name="Buettner E."/>
        </authorList>
    </citation>
    <scope>NUCLEOTIDE SEQUENCE</scope>
    <source>
        <strain evidence="1">MPL23</strain>
    </source>
</reference>
<dbReference type="EMBL" id="JANHOG010001328">
    <property type="protein sequence ID" value="KAJ3538938.1"/>
    <property type="molecule type" value="Genomic_DNA"/>
</dbReference>
<evidence type="ECO:0000313" key="1">
    <source>
        <dbReference type="EMBL" id="KAJ3538938.1"/>
    </source>
</evidence>
<dbReference type="Proteomes" id="UP001148662">
    <property type="component" value="Unassembled WGS sequence"/>
</dbReference>